<gene>
    <name evidence="1" type="ORF">BST63_02145</name>
</gene>
<dbReference type="Proteomes" id="UP000193884">
    <property type="component" value="Unassembled WGS sequence"/>
</dbReference>
<dbReference type="EMBL" id="NAFK01000111">
    <property type="protein sequence ID" value="OSJ35288.1"/>
    <property type="molecule type" value="Genomic_DNA"/>
</dbReference>
<comment type="caution">
    <text evidence="1">The sequence shown here is derived from an EMBL/GenBank/DDBJ whole genome shotgun (WGS) entry which is preliminary data.</text>
</comment>
<name>A0ABX3XBF1_9BRAD</name>
<organism evidence="1 2">
    <name type="scientific">Bradyrhizobium canariense</name>
    <dbReference type="NCBI Taxonomy" id="255045"/>
    <lineage>
        <taxon>Bacteria</taxon>
        <taxon>Pseudomonadati</taxon>
        <taxon>Pseudomonadota</taxon>
        <taxon>Alphaproteobacteria</taxon>
        <taxon>Hyphomicrobiales</taxon>
        <taxon>Nitrobacteraceae</taxon>
        <taxon>Bradyrhizobium</taxon>
    </lineage>
</organism>
<sequence>MLKGLYRTGDPEALDVHLSLVERDVLIDGSQVKIHCHCLTVDGNGRVCLSIGVRLGPPIGIQKGPL</sequence>
<proteinExistence type="predicted"/>
<evidence type="ECO:0000313" key="2">
    <source>
        <dbReference type="Proteomes" id="UP000193884"/>
    </source>
</evidence>
<reference evidence="1 2" key="1">
    <citation type="submission" date="2017-03" db="EMBL/GenBank/DDBJ databases">
        <title>Whole genome sequences of fourteen strains of Bradyrhizobium canariense and one strain of Bradyrhizobium japonicum isolated from Lupinus (Papilionoideae: Genisteae) species in Algeria.</title>
        <authorList>
            <person name="Crovadore J."/>
            <person name="Chekireb D."/>
            <person name="Brachmann A."/>
            <person name="Chablais R."/>
            <person name="Cochard B."/>
            <person name="Lefort F."/>
        </authorList>
    </citation>
    <scope>NUCLEOTIDE SEQUENCE [LARGE SCALE GENOMIC DNA]</scope>
    <source>
        <strain evidence="1 2">UBMAN05</strain>
    </source>
</reference>
<accession>A0ABX3XBF1</accession>
<protein>
    <submittedName>
        <fullName evidence="1">Uncharacterized protein</fullName>
    </submittedName>
</protein>
<evidence type="ECO:0000313" key="1">
    <source>
        <dbReference type="EMBL" id="OSJ35288.1"/>
    </source>
</evidence>
<keyword evidence="2" id="KW-1185">Reference proteome</keyword>